<dbReference type="EMBL" id="VDGI01000029">
    <property type="protein sequence ID" value="TQR17328.1"/>
    <property type="molecule type" value="Genomic_DNA"/>
</dbReference>
<dbReference type="AlphaFoldDB" id="A0A544TIX3"/>
<keyword evidence="10" id="KW-1185">Reference proteome</keyword>
<evidence type="ECO:0000256" key="3">
    <source>
        <dbReference type="ARBA" id="ARBA00022475"/>
    </source>
</evidence>
<feature type="domain" description="SSD" evidence="8">
    <location>
        <begin position="521"/>
        <end position="653"/>
    </location>
</feature>
<keyword evidence="5 7" id="KW-1133">Transmembrane helix</keyword>
<evidence type="ECO:0000313" key="10">
    <source>
        <dbReference type="Proteomes" id="UP000316626"/>
    </source>
</evidence>
<feature type="transmembrane region" description="Helical" evidence="7">
    <location>
        <begin position="275"/>
        <end position="294"/>
    </location>
</feature>
<accession>A0A544TIX3</accession>
<organism evidence="9 10">
    <name type="scientific">Psychrobacillus vulpis</name>
    <dbReference type="NCBI Taxonomy" id="2325572"/>
    <lineage>
        <taxon>Bacteria</taxon>
        <taxon>Bacillati</taxon>
        <taxon>Bacillota</taxon>
        <taxon>Bacilli</taxon>
        <taxon>Bacillales</taxon>
        <taxon>Bacillaceae</taxon>
        <taxon>Psychrobacillus</taxon>
    </lineage>
</organism>
<evidence type="ECO:0000256" key="2">
    <source>
        <dbReference type="ARBA" id="ARBA00010157"/>
    </source>
</evidence>
<feature type="transmembrane region" description="Helical" evidence="7">
    <location>
        <begin position="595"/>
        <end position="618"/>
    </location>
</feature>
<evidence type="ECO:0000256" key="4">
    <source>
        <dbReference type="ARBA" id="ARBA00022692"/>
    </source>
</evidence>
<keyword evidence="3" id="KW-1003">Cell membrane</keyword>
<protein>
    <submittedName>
        <fullName evidence="9">MMPL family transporter</fullName>
    </submittedName>
</protein>
<feature type="transmembrane region" description="Helical" evidence="7">
    <location>
        <begin position="630"/>
        <end position="654"/>
    </location>
</feature>
<dbReference type="OrthoDB" id="2365435at2"/>
<evidence type="ECO:0000256" key="1">
    <source>
        <dbReference type="ARBA" id="ARBA00004651"/>
    </source>
</evidence>
<keyword evidence="6 7" id="KW-0472">Membrane</keyword>
<comment type="caution">
    <text evidence="9">The sequence shown here is derived from an EMBL/GenBank/DDBJ whole genome shotgun (WGS) entry which is preliminary data.</text>
</comment>
<evidence type="ECO:0000256" key="5">
    <source>
        <dbReference type="ARBA" id="ARBA00022989"/>
    </source>
</evidence>
<feature type="transmembrane region" description="Helical" evidence="7">
    <location>
        <begin position="300"/>
        <end position="326"/>
    </location>
</feature>
<keyword evidence="4 7" id="KW-0812">Transmembrane</keyword>
<comment type="similarity">
    <text evidence="2">Belongs to the resistance-nodulation-cell division (RND) (TC 2.A.6) family. MmpL subfamily.</text>
</comment>
<name>A0A544TIX3_9BACI</name>
<dbReference type="Gene3D" id="1.20.1640.10">
    <property type="entry name" value="Multidrug efflux transporter AcrB transmembrane domain"/>
    <property type="match status" value="2"/>
</dbReference>
<feature type="transmembrane region" description="Helical" evidence="7">
    <location>
        <begin position="236"/>
        <end position="255"/>
    </location>
</feature>
<feature type="transmembrane region" description="Helical" evidence="7">
    <location>
        <begin position="496"/>
        <end position="513"/>
    </location>
</feature>
<dbReference type="GO" id="GO:0005886">
    <property type="term" value="C:plasma membrane"/>
    <property type="evidence" value="ECO:0007669"/>
    <property type="project" value="UniProtKB-SubCell"/>
</dbReference>
<dbReference type="PANTHER" id="PTHR33406:SF6">
    <property type="entry name" value="MEMBRANE PROTEIN YDGH-RELATED"/>
    <property type="match status" value="1"/>
</dbReference>
<evidence type="ECO:0000256" key="7">
    <source>
        <dbReference type="SAM" id="Phobius"/>
    </source>
</evidence>
<evidence type="ECO:0000256" key="6">
    <source>
        <dbReference type="ARBA" id="ARBA00023136"/>
    </source>
</evidence>
<sequence>MRGKQVKNKRIWLITIASWLLLVGLLSFLAPTGKEVASTSKNSGLPETALSIQANKVIKENFSSSKGMPLIIVFENSKGASDEDIQNVLELMEKNYSSIPKFSKIPVEHRSSFISEDNKTFFIPLILDEQLESKEVHEKVTEIKANVSSIIPSNFNVYFTGPAGIASDTIELFSQADIVLLLATVGIIFILLIVIYRSLILAIIPLIGAGIVYSVVDRLIGLTGKFTSITIENQALSIMMILLFAVITDYSLLLYSRYREEQDMKVALVKTRETILFSGGTILAGVATLAFAVYEPYRNFAPVFAIAVVIMLIAGLTLLPALFAVVKMPKKKKYKTNLWFAAGSASTKKPWKVALPILLLLSIGTWHATTIVYSFDLLESFPKELSSREGFTKLGEAFSEGEIAPTTILIKSKDEKVIADIQEKLKDRPLVSQIRPSTTESDSYTQFSIILKANPYSKEALNEIESIRDEFKDQPVLVSGETAKQVDIRKINNRDTFLVMTLMTVLIGAILSFQTRSIRASLLMMVSILLSFGAALGFSTWIFDIFFSYSSFSYRIPLYTFVFLVALGVDYSIMLMSRLKEERKQHEEQVAIAKAVELTGGVISSAGLILAATFAVLISQPVMELKLFGFAVAIGVLVDTFIVRPLLLPALLIITSKNRRN</sequence>
<feature type="transmembrane region" description="Helical" evidence="7">
    <location>
        <begin position="353"/>
        <end position="375"/>
    </location>
</feature>
<reference evidence="9 10" key="1">
    <citation type="submission" date="2019-06" db="EMBL/GenBank/DDBJ databases">
        <title>Psychrobacillus vulpis sp. nov., a new species isolated from feces of a red fox that inhabits in The Tablas de Daimiel Natural Park, Albacete, Spain.</title>
        <authorList>
            <person name="Rodriguez M."/>
            <person name="Reina J.C."/>
            <person name="Bejar V."/>
            <person name="Llamas I."/>
        </authorList>
    </citation>
    <scope>NUCLEOTIDE SEQUENCE [LARGE SCALE GENOMIC DNA]</scope>
    <source>
        <strain evidence="9 10">Z8</strain>
    </source>
</reference>
<evidence type="ECO:0000313" key="9">
    <source>
        <dbReference type="EMBL" id="TQR17328.1"/>
    </source>
</evidence>
<dbReference type="Pfam" id="PF03176">
    <property type="entry name" value="MMPL"/>
    <property type="match status" value="2"/>
</dbReference>
<dbReference type="Proteomes" id="UP000316626">
    <property type="component" value="Unassembled WGS sequence"/>
</dbReference>
<dbReference type="InterPro" id="IPR050545">
    <property type="entry name" value="Mycobact_MmpL"/>
</dbReference>
<feature type="transmembrane region" description="Helical" evidence="7">
    <location>
        <begin position="172"/>
        <end position="192"/>
    </location>
</feature>
<dbReference type="InterPro" id="IPR004869">
    <property type="entry name" value="MMPL_dom"/>
</dbReference>
<dbReference type="PANTHER" id="PTHR33406">
    <property type="entry name" value="MEMBRANE PROTEIN MJ1562-RELATED"/>
    <property type="match status" value="1"/>
</dbReference>
<gene>
    <name evidence="9" type="ORF">FG384_18350</name>
</gene>
<comment type="subcellular location">
    <subcellularLocation>
        <location evidence="1">Cell membrane</location>
        <topology evidence="1">Multi-pass membrane protein</topology>
    </subcellularLocation>
</comment>
<dbReference type="InterPro" id="IPR000731">
    <property type="entry name" value="SSD"/>
</dbReference>
<dbReference type="PROSITE" id="PS50156">
    <property type="entry name" value="SSD"/>
    <property type="match status" value="1"/>
</dbReference>
<feature type="transmembrane region" description="Helical" evidence="7">
    <location>
        <begin position="520"/>
        <end position="542"/>
    </location>
</feature>
<evidence type="ECO:0000259" key="8">
    <source>
        <dbReference type="PROSITE" id="PS50156"/>
    </source>
</evidence>
<feature type="transmembrane region" description="Helical" evidence="7">
    <location>
        <begin position="199"/>
        <end position="216"/>
    </location>
</feature>
<proteinExistence type="inferred from homology"/>
<dbReference type="SUPFAM" id="SSF82866">
    <property type="entry name" value="Multidrug efflux transporter AcrB transmembrane domain"/>
    <property type="match status" value="2"/>
</dbReference>
<feature type="transmembrane region" description="Helical" evidence="7">
    <location>
        <begin position="12"/>
        <end position="30"/>
    </location>
</feature>
<feature type="transmembrane region" description="Helical" evidence="7">
    <location>
        <begin position="554"/>
        <end position="574"/>
    </location>
</feature>